<dbReference type="InterPro" id="IPR003653">
    <property type="entry name" value="Peptidase_C48_C"/>
</dbReference>
<evidence type="ECO:0000256" key="6">
    <source>
        <dbReference type="ARBA" id="ARBA00022801"/>
    </source>
</evidence>
<name>A0A811NSM1_9POAL</name>
<protein>
    <recommendedName>
        <fullName evidence="10">Ubiquitin-like protease family profile domain-containing protein</fullName>
    </recommendedName>
</protein>
<proteinExistence type="inferred from homology"/>
<dbReference type="GO" id="GO:0008234">
    <property type="term" value="F:cysteine-type peptidase activity"/>
    <property type="evidence" value="ECO:0007669"/>
    <property type="project" value="InterPro"/>
</dbReference>
<dbReference type="InterPro" id="IPR038765">
    <property type="entry name" value="Papain-like_cys_pep_sf"/>
</dbReference>
<evidence type="ECO:0000256" key="1">
    <source>
        <dbReference type="ARBA" id="ARBA00004141"/>
    </source>
</evidence>
<dbReference type="AlphaFoldDB" id="A0A811NSM1"/>
<dbReference type="EMBL" id="CAJGYO010000005">
    <property type="protein sequence ID" value="CAD6233066.1"/>
    <property type="molecule type" value="Genomic_DNA"/>
</dbReference>
<comment type="similarity">
    <text evidence="2">Belongs to the peptidase C48 family.</text>
</comment>
<keyword evidence="4" id="KW-0645">Protease</keyword>
<dbReference type="GO" id="GO:0006508">
    <property type="term" value="P:proteolysis"/>
    <property type="evidence" value="ECO:0007669"/>
    <property type="project" value="UniProtKB-KW"/>
</dbReference>
<evidence type="ECO:0000256" key="3">
    <source>
        <dbReference type="ARBA" id="ARBA00006665"/>
    </source>
</evidence>
<keyword evidence="7 9" id="KW-1133">Transmembrane helix</keyword>
<dbReference type="GO" id="GO:0016020">
    <property type="term" value="C:membrane"/>
    <property type="evidence" value="ECO:0007669"/>
    <property type="project" value="UniProtKB-SubCell"/>
</dbReference>
<reference evidence="11" key="1">
    <citation type="submission" date="2020-10" db="EMBL/GenBank/DDBJ databases">
        <authorList>
            <person name="Han B."/>
            <person name="Lu T."/>
            <person name="Zhao Q."/>
            <person name="Huang X."/>
            <person name="Zhao Y."/>
        </authorList>
    </citation>
    <scope>NUCLEOTIDE SEQUENCE</scope>
</reference>
<sequence>MTLGAVADDMEAGGGEHNGRRARFTEDWCCCACAGLFLGPNPMMARYLYALIFLVTNLLAWTLRDYGNSALAELQRLKVCQGARYCLGAEGVLRISLGCFLFFFVMFLSTVNTRKVHDFRNSWHSEWWPAKLVLWLGLTAVTFLAPSPLVQLYGKVAHFGAGAFLVIQLISVTRFIMWLNDWCRSEITQKRCHLQIQVVSIVTYVGSLLGIVLMYVWYAPSPSCKLNILFITVTLVLVQLMTFVSMSSKVKAGYLAPGLMGIYVVFLCWSAIRSEPHTEVCNRKAAVATSADWVNIASFVIAVIVIVAATFSTGIDSKCIQFKQAEGESEEDDIPYGFGFFHLVFAMGAMYFAMIFVGWNASHTMERWTIDVGWASTWVRIGNEWLAAIVYIWMMIAPVIWRTRQKTNRTPSLWAECWLIGPSSNLVGQNLNFMGQKLVEWDKKNNRGGKIMDHIDESSAVEDFDNRPSKKIKCSEPEFLDSDRKLNSDPIPSPASPSIQKLSPIIELEDKQACEIDDDQQLQEDKQIKVDTYYVPQDKQMAELIDDEKQLEEYKQNKVSTYDYLPQDYTMTNLDICAQIMIETSFENDILVKMDEICVKQHQLLCLLDQSQWLNDDVISAYICCIRDQLHMQNMDDAKICLENPFITGLLKRDGNIGVHEDGNFITEIVRNYLKHEMILLPVNIKDTHWYLAVINSQKYEIQVLDSLCWEFNRADLTIMLQGLQYHLDILESQKNLRNHNWKDLQVTKWPVTEQLREPIKKDR</sequence>
<keyword evidence="5 9" id="KW-0812">Transmembrane</keyword>
<feature type="transmembrane region" description="Helical" evidence="9">
    <location>
        <begin position="226"/>
        <end position="245"/>
    </location>
</feature>
<feature type="transmembrane region" description="Helical" evidence="9">
    <location>
        <begin position="336"/>
        <end position="361"/>
    </location>
</feature>
<feature type="transmembrane region" description="Helical" evidence="9">
    <location>
        <begin position="198"/>
        <end position="220"/>
    </location>
</feature>
<feature type="transmembrane region" description="Helical" evidence="9">
    <location>
        <begin position="92"/>
        <end position="111"/>
    </location>
</feature>
<feature type="transmembrane region" description="Helical" evidence="9">
    <location>
        <begin position="292"/>
        <end position="315"/>
    </location>
</feature>
<evidence type="ECO:0000256" key="4">
    <source>
        <dbReference type="ARBA" id="ARBA00022670"/>
    </source>
</evidence>
<keyword evidence="8 9" id="KW-0472">Membrane</keyword>
<keyword evidence="12" id="KW-1185">Reference proteome</keyword>
<evidence type="ECO:0000313" key="12">
    <source>
        <dbReference type="Proteomes" id="UP000604825"/>
    </source>
</evidence>
<evidence type="ECO:0000313" key="11">
    <source>
        <dbReference type="EMBL" id="CAD6233066.1"/>
    </source>
</evidence>
<comment type="caution">
    <text evidence="11">The sequence shown here is derived from an EMBL/GenBank/DDBJ whole genome shotgun (WGS) entry which is preliminary data.</text>
</comment>
<feature type="transmembrane region" description="Helical" evidence="9">
    <location>
        <begin position="132"/>
        <end position="150"/>
    </location>
</feature>
<feature type="domain" description="Ubiquitin-like protease family profile" evidence="10">
    <location>
        <begin position="597"/>
        <end position="764"/>
    </location>
</feature>
<feature type="transmembrane region" description="Helical" evidence="9">
    <location>
        <begin position="156"/>
        <end position="177"/>
    </location>
</feature>
<gene>
    <name evidence="11" type="ORF">NCGR_LOCUS22548</name>
</gene>
<dbReference type="Pfam" id="PF03348">
    <property type="entry name" value="Serinc"/>
    <property type="match status" value="2"/>
</dbReference>
<accession>A0A811NSM1</accession>
<evidence type="ECO:0000256" key="8">
    <source>
        <dbReference type="ARBA" id="ARBA00023136"/>
    </source>
</evidence>
<comment type="subcellular location">
    <subcellularLocation>
        <location evidence="1">Membrane</location>
        <topology evidence="1">Multi-pass membrane protein</topology>
    </subcellularLocation>
</comment>
<evidence type="ECO:0000256" key="9">
    <source>
        <dbReference type="SAM" id="Phobius"/>
    </source>
</evidence>
<evidence type="ECO:0000256" key="2">
    <source>
        <dbReference type="ARBA" id="ARBA00005234"/>
    </source>
</evidence>
<dbReference type="SUPFAM" id="SSF54001">
    <property type="entry name" value="Cysteine proteinases"/>
    <property type="match status" value="1"/>
</dbReference>
<dbReference type="Pfam" id="PF02902">
    <property type="entry name" value="Peptidase_C48"/>
    <property type="match status" value="1"/>
</dbReference>
<feature type="transmembrane region" description="Helical" evidence="9">
    <location>
        <begin position="252"/>
        <end position="272"/>
    </location>
</feature>
<dbReference type="OrthoDB" id="5963193at2759"/>
<dbReference type="Gene3D" id="3.40.395.10">
    <property type="entry name" value="Adenoviral Proteinase, Chain A"/>
    <property type="match status" value="1"/>
</dbReference>
<dbReference type="PROSITE" id="PS50600">
    <property type="entry name" value="ULP_PROTEASE"/>
    <property type="match status" value="1"/>
</dbReference>
<organism evidence="11 12">
    <name type="scientific">Miscanthus lutarioriparius</name>
    <dbReference type="NCBI Taxonomy" id="422564"/>
    <lineage>
        <taxon>Eukaryota</taxon>
        <taxon>Viridiplantae</taxon>
        <taxon>Streptophyta</taxon>
        <taxon>Embryophyta</taxon>
        <taxon>Tracheophyta</taxon>
        <taxon>Spermatophyta</taxon>
        <taxon>Magnoliopsida</taxon>
        <taxon>Liliopsida</taxon>
        <taxon>Poales</taxon>
        <taxon>Poaceae</taxon>
        <taxon>PACMAD clade</taxon>
        <taxon>Panicoideae</taxon>
        <taxon>Andropogonodae</taxon>
        <taxon>Andropogoneae</taxon>
        <taxon>Saccharinae</taxon>
        <taxon>Miscanthus</taxon>
    </lineage>
</organism>
<comment type="similarity">
    <text evidence="3">Belongs to the TDE1 family.</text>
</comment>
<feature type="transmembrane region" description="Helical" evidence="9">
    <location>
        <begin position="381"/>
        <end position="401"/>
    </location>
</feature>
<feature type="transmembrane region" description="Helical" evidence="9">
    <location>
        <begin position="47"/>
        <end position="64"/>
    </location>
</feature>
<dbReference type="PANTHER" id="PTHR10383:SF63">
    <property type="entry name" value="OS01G0179800 PROTEIN"/>
    <property type="match status" value="1"/>
</dbReference>
<evidence type="ECO:0000259" key="10">
    <source>
        <dbReference type="PROSITE" id="PS50600"/>
    </source>
</evidence>
<dbReference type="Proteomes" id="UP000604825">
    <property type="component" value="Unassembled WGS sequence"/>
</dbReference>
<dbReference type="InterPro" id="IPR005016">
    <property type="entry name" value="TDE1/TMS"/>
</dbReference>
<keyword evidence="6" id="KW-0378">Hydrolase</keyword>
<dbReference type="PANTHER" id="PTHR10383">
    <property type="entry name" value="SERINE INCORPORATOR"/>
    <property type="match status" value="1"/>
</dbReference>
<evidence type="ECO:0000256" key="5">
    <source>
        <dbReference type="ARBA" id="ARBA00022692"/>
    </source>
</evidence>
<evidence type="ECO:0000256" key="7">
    <source>
        <dbReference type="ARBA" id="ARBA00022989"/>
    </source>
</evidence>